<dbReference type="PROSITE" id="PS51257">
    <property type="entry name" value="PROKAR_LIPOPROTEIN"/>
    <property type="match status" value="1"/>
</dbReference>
<comment type="caution">
    <text evidence="1">The sequence shown here is derived from an EMBL/GenBank/DDBJ whole genome shotgun (WGS) entry which is preliminary data.</text>
</comment>
<accession>A0AAV1SA61</accession>
<name>A0AAV1SA61_9ROSI</name>
<proteinExistence type="predicted"/>
<evidence type="ECO:0000313" key="1">
    <source>
        <dbReference type="EMBL" id="CAK7347322.1"/>
    </source>
</evidence>
<keyword evidence="2" id="KW-1185">Reference proteome</keyword>
<organism evidence="1 2">
    <name type="scientific">Dovyalis caffra</name>
    <dbReference type="NCBI Taxonomy" id="77055"/>
    <lineage>
        <taxon>Eukaryota</taxon>
        <taxon>Viridiplantae</taxon>
        <taxon>Streptophyta</taxon>
        <taxon>Embryophyta</taxon>
        <taxon>Tracheophyta</taxon>
        <taxon>Spermatophyta</taxon>
        <taxon>Magnoliopsida</taxon>
        <taxon>eudicotyledons</taxon>
        <taxon>Gunneridae</taxon>
        <taxon>Pentapetalae</taxon>
        <taxon>rosids</taxon>
        <taxon>fabids</taxon>
        <taxon>Malpighiales</taxon>
        <taxon>Salicaceae</taxon>
        <taxon>Flacourtieae</taxon>
        <taxon>Dovyalis</taxon>
    </lineage>
</organism>
<dbReference type="EMBL" id="CAWUPB010001173">
    <property type="protein sequence ID" value="CAK7347322.1"/>
    <property type="molecule type" value="Genomic_DNA"/>
</dbReference>
<dbReference type="Proteomes" id="UP001314170">
    <property type="component" value="Unassembled WGS sequence"/>
</dbReference>
<gene>
    <name evidence="1" type="ORF">DCAF_LOCUS20006</name>
</gene>
<dbReference type="AlphaFoldDB" id="A0AAV1SA61"/>
<reference evidence="1 2" key="1">
    <citation type="submission" date="2024-01" db="EMBL/GenBank/DDBJ databases">
        <authorList>
            <person name="Waweru B."/>
        </authorList>
    </citation>
    <scope>NUCLEOTIDE SEQUENCE [LARGE SCALE GENOMIC DNA]</scope>
</reference>
<evidence type="ECO:0000313" key="2">
    <source>
        <dbReference type="Proteomes" id="UP001314170"/>
    </source>
</evidence>
<protein>
    <submittedName>
        <fullName evidence="1">Uncharacterized protein</fullName>
    </submittedName>
</protein>
<sequence length="79" mass="8919">MRLLYGCKGMKGVGGFVVVIACTKRKLIEGMREGEKVRKLDDVCEEELDNTITMGEEELSKRVTHVRRNLLASFTAMAR</sequence>